<dbReference type="EMBL" id="JADGMQ010000002">
    <property type="protein sequence ID" value="MBI1620138.1"/>
    <property type="molecule type" value="Genomic_DNA"/>
</dbReference>
<keyword evidence="1" id="KW-0175">Coiled coil</keyword>
<evidence type="ECO:0000313" key="2">
    <source>
        <dbReference type="EMBL" id="MBI1620138.1"/>
    </source>
</evidence>
<protein>
    <submittedName>
        <fullName evidence="2">Uncharacterized protein</fullName>
    </submittedName>
</protein>
<feature type="coiled-coil region" evidence="1">
    <location>
        <begin position="13"/>
        <end position="50"/>
    </location>
</feature>
<keyword evidence="3" id="KW-1185">Reference proteome</keyword>
<evidence type="ECO:0000313" key="3">
    <source>
        <dbReference type="Proteomes" id="UP000601789"/>
    </source>
</evidence>
<evidence type="ECO:0000256" key="1">
    <source>
        <dbReference type="SAM" id="Coils"/>
    </source>
</evidence>
<reference evidence="2 3" key="1">
    <citation type="submission" date="2020-10" db="EMBL/GenBank/DDBJ databases">
        <title>Aquamicrobium zhengzhouensis sp. nov., a exopolysaccharide producing bacterium isolated from farmland soil.</title>
        <authorList>
            <person name="Wang X."/>
        </authorList>
    </citation>
    <scope>NUCLEOTIDE SEQUENCE [LARGE SCALE GENOMIC DNA]</scope>
    <source>
        <strain evidence="3">cd-1</strain>
    </source>
</reference>
<accession>A0ABS0SCI7</accession>
<comment type="caution">
    <text evidence="2">The sequence shown here is derived from an EMBL/GenBank/DDBJ whole genome shotgun (WGS) entry which is preliminary data.</text>
</comment>
<sequence length="147" mass="16521">MSASLYTQPFIQQAHAKRVLAELQRRIREAQEHERQLEAAARAKADAILEDAYQEARIIMRRAADEAKVPKRLVIEIIAEVAKQHGFAATALRGKQVTALAARRARREAIRAVAAERKDLSYAEIARRFGVGPRLVHEAVNPRRSHG</sequence>
<name>A0ABS0SCI7_9HYPH</name>
<proteinExistence type="predicted"/>
<dbReference type="Proteomes" id="UP000601789">
    <property type="component" value="Unassembled WGS sequence"/>
</dbReference>
<gene>
    <name evidence="2" type="ORF">IOD40_05615</name>
</gene>
<dbReference type="RefSeq" id="WP_198475150.1">
    <property type="nucleotide sequence ID" value="NZ_JADGMQ010000002.1"/>
</dbReference>
<organism evidence="2 3">
    <name type="scientific">Aquamicrobium zhengzhouense</name>
    <dbReference type="NCBI Taxonomy" id="2781738"/>
    <lineage>
        <taxon>Bacteria</taxon>
        <taxon>Pseudomonadati</taxon>
        <taxon>Pseudomonadota</taxon>
        <taxon>Alphaproteobacteria</taxon>
        <taxon>Hyphomicrobiales</taxon>
        <taxon>Phyllobacteriaceae</taxon>
        <taxon>Aquamicrobium</taxon>
    </lineage>
</organism>